<proteinExistence type="predicted"/>
<evidence type="ECO:0008006" key="6">
    <source>
        <dbReference type="Google" id="ProtNLM"/>
    </source>
</evidence>
<evidence type="ECO:0000313" key="5">
    <source>
        <dbReference type="Proteomes" id="UP000799428"/>
    </source>
</evidence>
<accession>A0A6G1KM95</accession>
<dbReference type="Proteomes" id="UP000799428">
    <property type="component" value="Unassembled WGS sequence"/>
</dbReference>
<feature type="compositionally biased region" description="Polar residues" evidence="1">
    <location>
        <begin position="24"/>
        <end position="37"/>
    </location>
</feature>
<protein>
    <recommendedName>
        <fullName evidence="6">Mid2 domain-containing protein</fullName>
    </recommendedName>
</protein>
<gene>
    <name evidence="4" type="ORF">K504DRAFT_369120</name>
</gene>
<feature type="chain" id="PRO_5026238634" description="Mid2 domain-containing protein" evidence="3">
    <location>
        <begin position="18"/>
        <end position="186"/>
    </location>
</feature>
<feature type="region of interest" description="Disordered" evidence="1">
    <location>
        <begin position="24"/>
        <end position="57"/>
    </location>
</feature>
<keyword evidence="2" id="KW-0812">Transmembrane</keyword>
<keyword evidence="3" id="KW-0732">Signal</keyword>
<dbReference type="OrthoDB" id="5425637at2759"/>
<evidence type="ECO:0000256" key="3">
    <source>
        <dbReference type="SAM" id="SignalP"/>
    </source>
</evidence>
<evidence type="ECO:0000256" key="1">
    <source>
        <dbReference type="SAM" id="MobiDB-lite"/>
    </source>
</evidence>
<keyword evidence="5" id="KW-1185">Reference proteome</keyword>
<keyword evidence="2" id="KW-1133">Transmembrane helix</keyword>
<sequence length="186" mass="19827">MLRSLLLYLLLPLFVLAQSTASATQDAPTSQRTPNTGYNGGDDNPQDPNDAGAAGASQDAFSLSKGGMAAIIIVVVIVAVGGAASAVLFWLAKKRQWNVRQSIRRASRRLTGRSEVPNKRQNRRTGVRLNSPPPPKNAKARQDKDVEKGLPASAQNGKTTTTITSTFDVDTPVQTSWKSSVLGGKK</sequence>
<keyword evidence="2" id="KW-0472">Membrane</keyword>
<name>A0A6G1KM95_9PLEO</name>
<dbReference type="EMBL" id="MU005765">
    <property type="protein sequence ID" value="KAF2713753.1"/>
    <property type="molecule type" value="Genomic_DNA"/>
</dbReference>
<evidence type="ECO:0000313" key="4">
    <source>
        <dbReference type="EMBL" id="KAF2713753.1"/>
    </source>
</evidence>
<feature type="signal peptide" evidence="3">
    <location>
        <begin position="1"/>
        <end position="17"/>
    </location>
</feature>
<feature type="transmembrane region" description="Helical" evidence="2">
    <location>
        <begin position="68"/>
        <end position="92"/>
    </location>
</feature>
<reference evidence="4" key="1">
    <citation type="journal article" date="2020" name="Stud. Mycol.">
        <title>101 Dothideomycetes genomes: a test case for predicting lifestyles and emergence of pathogens.</title>
        <authorList>
            <person name="Haridas S."/>
            <person name="Albert R."/>
            <person name="Binder M."/>
            <person name="Bloem J."/>
            <person name="Labutti K."/>
            <person name="Salamov A."/>
            <person name="Andreopoulos B."/>
            <person name="Baker S."/>
            <person name="Barry K."/>
            <person name="Bills G."/>
            <person name="Bluhm B."/>
            <person name="Cannon C."/>
            <person name="Castanera R."/>
            <person name="Culley D."/>
            <person name="Daum C."/>
            <person name="Ezra D."/>
            <person name="Gonzalez J."/>
            <person name="Henrissat B."/>
            <person name="Kuo A."/>
            <person name="Liang C."/>
            <person name="Lipzen A."/>
            <person name="Lutzoni F."/>
            <person name="Magnuson J."/>
            <person name="Mondo S."/>
            <person name="Nolan M."/>
            <person name="Ohm R."/>
            <person name="Pangilinan J."/>
            <person name="Park H.-J."/>
            <person name="Ramirez L."/>
            <person name="Alfaro M."/>
            <person name="Sun H."/>
            <person name="Tritt A."/>
            <person name="Yoshinaga Y."/>
            <person name="Zwiers L.-H."/>
            <person name="Turgeon B."/>
            <person name="Goodwin S."/>
            <person name="Spatafora J."/>
            <person name="Crous P."/>
            <person name="Grigoriev I."/>
        </authorList>
    </citation>
    <scope>NUCLEOTIDE SEQUENCE</scope>
    <source>
        <strain evidence="4">CBS 279.74</strain>
    </source>
</reference>
<dbReference type="AlphaFoldDB" id="A0A6G1KM95"/>
<feature type="compositionally biased region" description="Low complexity" evidence="1">
    <location>
        <begin position="41"/>
        <end position="54"/>
    </location>
</feature>
<evidence type="ECO:0000256" key="2">
    <source>
        <dbReference type="SAM" id="Phobius"/>
    </source>
</evidence>
<feature type="region of interest" description="Disordered" evidence="1">
    <location>
        <begin position="110"/>
        <end position="169"/>
    </location>
</feature>
<organism evidence="4 5">
    <name type="scientific">Pleomassaria siparia CBS 279.74</name>
    <dbReference type="NCBI Taxonomy" id="1314801"/>
    <lineage>
        <taxon>Eukaryota</taxon>
        <taxon>Fungi</taxon>
        <taxon>Dikarya</taxon>
        <taxon>Ascomycota</taxon>
        <taxon>Pezizomycotina</taxon>
        <taxon>Dothideomycetes</taxon>
        <taxon>Pleosporomycetidae</taxon>
        <taxon>Pleosporales</taxon>
        <taxon>Pleomassariaceae</taxon>
        <taxon>Pleomassaria</taxon>
    </lineage>
</organism>